<proteinExistence type="predicted"/>
<keyword evidence="2" id="KW-1185">Reference proteome</keyword>
<dbReference type="VEuPathDB" id="VectorBase:AMEM002893"/>
<evidence type="ECO:0000313" key="2">
    <source>
        <dbReference type="Proteomes" id="UP000075903"/>
    </source>
</evidence>
<evidence type="ECO:0000313" key="1">
    <source>
        <dbReference type="EnsemblMetazoa" id="AMEM002893-PA"/>
    </source>
</evidence>
<accession>A0A182USJ2</accession>
<protein>
    <submittedName>
        <fullName evidence="1">Uncharacterized protein</fullName>
    </submittedName>
</protein>
<reference evidence="1" key="1">
    <citation type="submission" date="2020-05" db="UniProtKB">
        <authorList>
            <consortium name="EnsemblMetazoa"/>
        </authorList>
    </citation>
    <scope>IDENTIFICATION</scope>
    <source>
        <strain evidence="1">MAF</strain>
    </source>
</reference>
<dbReference type="Proteomes" id="UP000075903">
    <property type="component" value="Unassembled WGS sequence"/>
</dbReference>
<sequence>MTTVNSVDIHRLGMWPPAVSSSVGTCDLCTPGQVDGFLYRAFGQSARTKPNVDVEEDLLWPVVVCSRLLGNVVFTSVSLATFAYSDIVQRCDHSTMDKLFNLKKF</sequence>
<organism evidence="1 2">
    <name type="scientific">Anopheles merus</name>
    <name type="common">Mosquito</name>
    <dbReference type="NCBI Taxonomy" id="30066"/>
    <lineage>
        <taxon>Eukaryota</taxon>
        <taxon>Metazoa</taxon>
        <taxon>Ecdysozoa</taxon>
        <taxon>Arthropoda</taxon>
        <taxon>Hexapoda</taxon>
        <taxon>Insecta</taxon>
        <taxon>Pterygota</taxon>
        <taxon>Neoptera</taxon>
        <taxon>Endopterygota</taxon>
        <taxon>Diptera</taxon>
        <taxon>Nematocera</taxon>
        <taxon>Culicoidea</taxon>
        <taxon>Culicidae</taxon>
        <taxon>Anophelinae</taxon>
        <taxon>Anopheles</taxon>
    </lineage>
</organism>
<name>A0A182USJ2_ANOME</name>
<dbReference type="EnsemblMetazoa" id="AMEM002893-RA">
    <property type="protein sequence ID" value="AMEM002893-PA"/>
    <property type="gene ID" value="AMEM002893"/>
</dbReference>
<dbReference type="AlphaFoldDB" id="A0A182USJ2"/>